<protein>
    <recommendedName>
        <fullName evidence="8">Multidrug efflux pump Tap</fullName>
    </recommendedName>
</protein>
<dbReference type="InterPro" id="IPR011701">
    <property type="entry name" value="MFS"/>
</dbReference>
<dbReference type="GO" id="GO:0005886">
    <property type="term" value="C:plasma membrane"/>
    <property type="evidence" value="ECO:0007669"/>
    <property type="project" value="UniProtKB-SubCell"/>
</dbReference>
<evidence type="ECO:0000256" key="9">
    <source>
        <dbReference type="SAM" id="MobiDB-lite"/>
    </source>
</evidence>
<dbReference type="GO" id="GO:0022857">
    <property type="term" value="F:transmembrane transporter activity"/>
    <property type="evidence" value="ECO:0007669"/>
    <property type="project" value="InterPro"/>
</dbReference>
<evidence type="ECO:0000313" key="13">
    <source>
        <dbReference type="Proteomes" id="UP000278673"/>
    </source>
</evidence>
<keyword evidence="4 10" id="KW-0812">Transmembrane</keyword>
<comment type="subcellular location">
    <subcellularLocation>
        <location evidence="1">Cell inner membrane</location>
        <topology evidence="1">Multi-pass membrane protein</topology>
    </subcellularLocation>
</comment>
<evidence type="ECO:0000256" key="6">
    <source>
        <dbReference type="ARBA" id="ARBA00023136"/>
    </source>
</evidence>
<evidence type="ECO:0000256" key="3">
    <source>
        <dbReference type="ARBA" id="ARBA00022475"/>
    </source>
</evidence>
<feature type="transmembrane region" description="Helical" evidence="10">
    <location>
        <begin position="211"/>
        <end position="234"/>
    </location>
</feature>
<dbReference type="EMBL" id="RFFJ01000078">
    <property type="protein sequence ID" value="RMI39165.1"/>
    <property type="molecule type" value="Genomic_DNA"/>
</dbReference>
<dbReference type="CDD" id="cd06173">
    <property type="entry name" value="MFS_MefA_like"/>
    <property type="match status" value="1"/>
</dbReference>
<feature type="transmembrane region" description="Helical" evidence="10">
    <location>
        <begin position="304"/>
        <end position="332"/>
    </location>
</feature>
<dbReference type="AlphaFoldDB" id="A0A3M2LSY7"/>
<evidence type="ECO:0000256" key="1">
    <source>
        <dbReference type="ARBA" id="ARBA00004429"/>
    </source>
</evidence>
<feature type="transmembrane region" description="Helical" evidence="10">
    <location>
        <begin position="373"/>
        <end position="393"/>
    </location>
</feature>
<evidence type="ECO:0000256" key="10">
    <source>
        <dbReference type="SAM" id="Phobius"/>
    </source>
</evidence>
<feature type="domain" description="Major facilitator superfamily (MFS) profile" evidence="11">
    <location>
        <begin position="212"/>
        <end position="444"/>
    </location>
</feature>
<feature type="transmembrane region" description="Helical" evidence="10">
    <location>
        <begin position="278"/>
        <end position="298"/>
    </location>
</feature>
<dbReference type="InterPro" id="IPR036259">
    <property type="entry name" value="MFS_trans_sf"/>
</dbReference>
<reference evidence="12 13" key="1">
    <citation type="submission" date="2018-10" db="EMBL/GenBank/DDBJ databases">
        <title>Isolation, diversity and antifungal activity of actinobacteria from wheat.</title>
        <authorList>
            <person name="Han C."/>
        </authorList>
    </citation>
    <scope>NUCLEOTIDE SEQUENCE [LARGE SCALE GENOMIC DNA]</scope>
    <source>
        <strain evidence="12 13">NEAU-YY642</strain>
    </source>
</reference>
<feature type="transmembrane region" description="Helical" evidence="10">
    <location>
        <begin position="344"/>
        <end position="367"/>
    </location>
</feature>
<keyword evidence="13" id="KW-1185">Reference proteome</keyword>
<dbReference type="PANTHER" id="PTHR23513">
    <property type="entry name" value="INTEGRAL MEMBRANE EFFLUX PROTEIN-RELATED"/>
    <property type="match status" value="1"/>
</dbReference>
<name>A0A3M2LSY7_9ACTN</name>
<comment type="similarity">
    <text evidence="7">Belongs to the major facilitator superfamily. Drug:H(+) antiporter-3 (DHA3) (TC 2.A.1.21) family.</text>
</comment>
<evidence type="ECO:0000313" key="12">
    <source>
        <dbReference type="EMBL" id="RMI39165.1"/>
    </source>
</evidence>
<evidence type="ECO:0000256" key="2">
    <source>
        <dbReference type="ARBA" id="ARBA00022448"/>
    </source>
</evidence>
<evidence type="ECO:0000259" key="11">
    <source>
        <dbReference type="PROSITE" id="PS50850"/>
    </source>
</evidence>
<evidence type="ECO:0000256" key="7">
    <source>
        <dbReference type="ARBA" id="ARBA00038075"/>
    </source>
</evidence>
<dbReference type="Proteomes" id="UP000278673">
    <property type="component" value="Unassembled WGS sequence"/>
</dbReference>
<dbReference type="SUPFAM" id="SSF103473">
    <property type="entry name" value="MFS general substrate transporter"/>
    <property type="match status" value="1"/>
</dbReference>
<accession>A0A3M2LSY7</accession>
<feature type="region of interest" description="Disordered" evidence="9">
    <location>
        <begin position="397"/>
        <end position="444"/>
    </location>
</feature>
<gene>
    <name evidence="12" type="ORF">EBN88_15425</name>
</gene>
<sequence>MGIAYTGSRIAAIALPWFVLTSTGSAARTGLVAFCEMAPYVLAKAASGPVVDRLGPRVISWSTDLVSAFAICLVPLLHATDALPLGVLLPLVALVGAARGPGDLAKEVMIPEAAERGGLPLERATGSAGVIERLATTVGPLAGGGLIALIGPLAGLYVNAACFVAGSLVIALTLPAGMGRPARAEADPGAEEEGYWRRMAVGFRFLRGTRLLFALMLTVAITNLLDAAFSSVLLPVWAERTGVGPSGIGLLVATFSVGAVLGSVIATALGHRLPRRPVLLIGYTACGLPRYLVMAVALNSDGQLPLVAVVFVLGGLGAGFLNPIMGAVVYELIPRHLLGRTKGLTTSLAWAGIPLGGLLGGLAVTAAGLGPTLVAAGVLYLVTTTVAGLRPEWREMDRARRRQPAAGAETGEASGDGDDAVAASQTVVEAAEAGEDDGRGRLAT</sequence>
<organism evidence="12 13">
    <name type="scientific">Streptomyces triticirhizae</name>
    <dbReference type="NCBI Taxonomy" id="2483353"/>
    <lineage>
        <taxon>Bacteria</taxon>
        <taxon>Bacillati</taxon>
        <taxon>Actinomycetota</taxon>
        <taxon>Actinomycetes</taxon>
        <taxon>Kitasatosporales</taxon>
        <taxon>Streptomycetaceae</taxon>
        <taxon>Streptomyces</taxon>
    </lineage>
</organism>
<proteinExistence type="inferred from homology"/>
<dbReference type="RefSeq" id="WP_122184469.1">
    <property type="nucleotide sequence ID" value="NZ_RFFJ01000078.1"/>
</dbReference>
<evidence type="ECO:0000256" key="5">
    <source>
        <dbReference type="ARBA" id="ARBA00022989"/>
    </source>
</evidence>
<feature type="transmembrane region" description="Helical" evidence="10">
    <location>
        <begin position="246"/>
        <end position="266"/>
    </location>
</feature>
<dbReference type="InterPro" id="IPR020846">
    <property type="entry name" value="MFS_dom"/>
</dbReference>
<keyword evidence="6 10" id="KW-0472">Membrane</keyword>
<comment type="caution">
    <text evidence="12">The sequence shown here is derived from an EMBL/GenBank/DDBJ whole genome shotgun (WGS) entry which is preliminary data.</text>
</comment>
<evidence type="ECO:0000256" key="8">
    <source>
        <dbReference type="ARBA" id="ARBA00040914"/>
    </source>
</evidence>
<feature type="transmembrane region" description="Helical" evidence="10">
    <location>
        <begin position="146"/>
        <end position="174"/>
    </location>
</feature>
<dbReference type="PANTHER" id="PTHR23513:SF9">
    <property type="entry name" value="ENTEROBACTIN EXPORTER ENTS"/>
    <property type="match status" value="1"/>
</dbReference>
<keyword evidence="3" id="KW-1003">Cell membrane</keyword>
<evidence type="ECO:0000256" key="4">
    <source>
        <dbReference type="ARBA" id="ARBA00022692"/>
    </source>
</evidence>
<dbReference type="Gene3D" id="1.20.1250.20">
    <property type="entry name" value="MFS general substrate transporter like domains"/>
    <property type="match status" value="2"/>
</dbReference>
<keyword evidence="5 10" id="KW-1133">Transmembrane helix</keyword>
<dbReference type="PROSITE" id="PS50850">
    <property type="entry name" value="MFS"/>
    <property type="match status" value="1"/>
</dbReference>
<dbReference type="Pfam" id="PF07690">
    <property type="entry name" value="MFS_1"/>
    <property type="match status" value="1"/>
</dbReference>
<keyword evidence="2" id="KW-0813">Transport</keyword>